<dbReference type="RefSeq" id="WP_209230627.1">
    <property type="nucleotide sequence ID" value="NZ_JAGHXG010000008.1"/>
</dbReference>
<gene>
    <name evidence="1" type="ORF">PNQ69_04575</name>
</gene>
<accession>A0ABU2I1L2</accession>
<reference evidence="1 2" key="1">
    <citation type="submission" date="2023-01" db="EMBL/GenBank/DDBJ databases">
        <title>Xanthomonas hawaiianensis sp. nov. isolated from Araceae family in Hawaii.</title>
        <authorList>
            <person name="Chunag S.-C."/>
            <person name="Dobhal S."/>
            <person name="Alvarez A."/>
            <person name="Arif M."/>
        </authorList>
    </citation>
    <scope>NUCLEOTIDE SEQUENCE [LARGE SCALE GENOMIC DNA]</scope>
    <source>
        <strain evidence="1 2">A2111</strain>
    </source>
</reference>
<comment type="caution">
    <text evidence="1">The sequence shown here is derived from an EMBL/GenBank/DDBJ whole genome shotgun (WGS) entry which is preliminary data.</text>
</comment>
<evidence type="ECO:0000313" key="2">
    <source>
        <dbReference type="Proteomes" id="UP001260534"/>
    </source>
</evidence>
<dbReference type="EMBL" id="JAQMHB010000001">
    <property type="protein sequence ID" value="MDS9992035.1"/>
    <property type="molecule type" value="Genomic_DNA"/>
</dbReference>
<keyword evidence="2" id="KW-1185">Reference proteome</keyword>
<name>A0ABU2I1L2_9XANT</name>
<sequence length="71" mass="7725">MDASINPAILKMIETMCQDAKDELEIMADYAKAEISGNPNQKDLINDSLEEIIKAKDTASQSSRRPSGGVI</sequence>
<organism evidence="1 2">
    <name type="scientific">Xanthomonas hawaiiensis</name>
    <dbReference type="NCBI Taxonomy" id="3003247"/>
    <lineage>
        <taxon>Bacteria</taxon>
        <taxon>Pseudomonadati</taxon>
        <taxon>Pseudomonadota</taxon>
        <taxon>Gammaproteobacteria</taxon>
        <taxon>Lysobacterales</taxon>
        <taxon>Lysobacteraceae</taxon>
        <taxon>Xanthomonas</taxon>
    </lineage>
</organism>
<proteinExistence type="predicted"/>
<dbReference type="Proteomes" id="UP001260534">
    <property type="component" value="Unassembled WGS sequence"/>
</dbReference>
<protein>
    <submittedName>
        <fullName evidence="1">Uncharacterized protein</fullName>
    </submittedName>
</protein>
<evidence type="ECO:0000313" key="1">
    <source>
        <dbReference type="EMBL" id="MDS9992035.1"/>
    </source>
</evidence>